<dbReference type="GO" id="GO:0016787">
    <property type="term" value="F:hydrolase activity"/>
    <property type="evidence" value="ECO:0007669"/>
    <property type="project" value="UniProtKB-KW"/>
</dbReference>
<evidence type="ECO:0000256" key="1">
    <source>
        <dbReference type="ARBA" id="ARBA00001946"/>
    </source>
</evidence>
<dbReference type="InterPro" id="IPR015797">
    <property type="entry name" value="NUDIX_hydrolase-like_dom_sf"/>
</dbReference>
<protein>
    <submittedName>
        <fullName evidence="4">Mutator protein, Nudix hydrolase, MutT family</fullName>
    </submittedName>
</protein>
<organism evidence="4 5">
    <name type="scientific">Cytophaga hutchinsonii (strain ATCC 33406 / DSM 1761 / CIP 103989 / NBRC 15051 / NCIMB 9469 / D465)</name>
    <dbReference type="NCBI Taxonomy" id="269798"/>
    <lineage>
        <taxon>Bacteria</taxon>
        <taxon>Pseudomonadati</taxon>
        <taxon>Bacteroidota</taxon>
        <taxon>Cytophagia</taxon>
        <taxon>Cytophagales</taxon>
        <taxon>Cytophagaceae</taxon>
        <taxon>Cytophaga</taxon>
    </lineage>
</organism>
<dbReference type="PANTHER" id="PTHR43046">
    <property type="entry name" value="GDP-MANNOSE MANNOSYL HYDROLASE"/>
    <property type="match status" value="1"/>
</dbReference>
<feature type="domain" description="Nudix hydrolase" evidence="3">
    <location>
        <begin position="6"/>
        <end position="146"/>
    </location>
</feature>
<dbReference type="CDD" id="cd02883">
    <property type="entry name" value="NUDIX_Hydrolase"/>
    <property type="match status" value="1"/>
</dbReference>
<dbReference type="KEGG" id="chu:CHU_2138"/>
<proteinExistence type="predicted"/>
<keyword evidence="2 4" id="KW-0378">Hydrolase</keyword>
<evidence type="ECO:0000256" key="2">
    <source>
        <dbReference type="ARBA" id="ARBA00022801"/>
    </source>
</evidence>
<dbReference type="InterPro" id="IPR000086">
    <property type="entry name" value="NUDIX_hydrolase_dom"/>
</dbReference>
<sequence>MVKLFEMKRKSKILFVQKITSQEYRVLLGRRVSNNESFWWIPGGSVEPGETDFEAGIRELDEELFLTAAYSSAIHAYELKNEVPPFIEYESAQAKNIIFMISMIQANDIPLPAIKDEFEELAWFNIDALPANMSKEFAYIQHQLGASVREL</sequence>
<gene>
    <name evidence="4" type="primary">mutT</name>
    <name evidence="4" type="ordered locus">CHU_2138</name>
</gene>
<evidence type="ECO:0000259" key="3">
    <source>
        <dbReference type="PROSITE" id="PS51462"/>
    </source>
</evidence>
<keyword evidence="5" id="KW-1185">Reference proteome</keyword>
<dbReference type="Gene3D" id="3.90.79.10">
    <property type="entry name" value="Nucleoside Triphosphate Pyrophosphohydrolase"/>
    <property type="match status" value="1"/>
</dbReference>
<dbReference type="Proteomes" id="UP000001822">
    <property type="component" value="Chromosome"/>
</dbReference>
<evidence type="ECO:0000313" key="5">
    <source>
        <dbReference type="Proteomes" id="UP000001822"/>
    </source>
</evidence>
<dbReference type="PROSITE" id="PS51462">
    <property type="entry name" value="NUDIX"/>
    <property type="match status" value="1"/>
</dbReference>
<dbReference type="EMBL" id="CP000383">
    <property type="protein sequence ID" value="ABG59401.1"/>
    <property type="molecule type" value="Genomic_DNA"/>
</dbReference>
<dbReference type="SUPFAM" id="SSF55811">
    <property type="entry name" value="Nudix"/>
    <property type="match status" value="1"/>
</dbReference>
<reference evidence="4 5" key="1">
    <citation type="journal article" date="2007" name="Appl. Environ. Microbiol.">
        <title>Genome sequence of the cellulolytic gliding bacterium Cytophaga hutchinsonii.</title>
        <authorList>
            <person name="Xie G."/>
            <person name="Bruce D.C."/>
            <person name="Challacombe J.F."/>
            <person name="Chertkov O."/>
            <person name="Detter J.C."/>
            <person name="Gilna P."/>
            <person name="Han C.S."/>
            <person name="Lucas S."/>
            <person name="Misra M."/>
            <person name="Myers G.L."/>
            <person name="Richardson P."/>
            <person name="Tapia R."/>
            <person name="Thayer N."/>
            <person name="Thompson L.S."/>
            <person name="Brettin T.S."/>
            <person name="Henrissat B."/>
            <person name="Wilson D.B."/>
            <person name="McBride M.J."/>
        </authorList>
    </citation>
    <scope>NUCLEOTIDE SEQUENCE [LARGE SCALE GENOMIC DNA]</scope>
    <source>
        <strain evidence="5">ATCC 33406 / DSM 1761 / CIP 103989 / NBRC 15051 / NCIMB 9469 / D465</strain>
    </source>
</reference>
<dbReference type="PANTHER" id="PTHR43046:SF14">
    <property type="entry name" value="MUTT_NUDIX FAMILY PROTEIN"/>
    <property type="match status" value="1"/>
</dbReference>
<comment type="cofactor">
    <cofactor evidence="1">
        <name>Mg(2+)</name>
        <dbReference type="ChEBI" id="CHEBI:18420"/>
    </cofactor>
</comment>
<dbReference type="AlphaFoldDB" id="A0A6N4SSL4"/>
<dbReference type="Pfam" id="PF00293">
    <property type="entry name" value="NUDIX"/>
    <property type="match status" value="1"/>
</dbReference>
<evidence type="ECO:0000313" key="4">
    <source>
        <dbReference type="EMBL" id="ABG59401.1"/>
    </source>
</evidence>
<accession>A0A6N4SSL4</accession>
<name>A0A6N4SSL4_CYTH3</name>